<proteinExistence type="predicted"/>
<name>K6Z1L4_9ALTE</name>
<evidence type="ECO:0000313" key="3">
    <source>
        <dbReference type="Proteomes" id="UP000011864"/>
    </source>
</evidence>
<dbReference type="EMBL" id="CP003837">
    <property type="protein sequence ID" value="AGH42703.1"/>
    <property type="molecule type" value="Genomic_DNA"/>
</dbReference>
<keyword evidence="1" id="KW-1133">Transmembrane helix</keyword>
<keyword evidence="3" id="KW-1185">Reference proteome</keyword>
<dbReference type="OrthoDB" id="7630939at2"/>
<organism evidence="2 3">
    <name type="scientific">Paraglaciecola psychrophila 170</name>
    <dbReference type="NCBI Taxonomy" id="1129794"/>
    <lineage>
        <taxon>Bacteria</taxon>
        <taxon>Pseudomonadati</taxon>
        <taxon>Pseudomonadota</taxon>
        <taxon>Gammaproteobacteria</taxon>
        <taxon>Alteromonadales</taxon>
        <taxon>Alteromonadaceae</taxon>
        <taxon>Paraglaciecola</taxon>
    </lineage>
</organism>
<gene>
    <name evidence="2" type="ORF">C427_0593</name>
</gene>
<keyword evidence="1" id="KW-0812">Transmembrane</keyword>
<feature type="transmembrane region" description="Helical" evidence="1">
    <location>
        <begin position="56"/>
        <end position="74"/>
    </location>
</feature>
<dbReference type="AlphaFoldDB" id="K6Z1L4"/>
<evidence type="ECO:0000313" key="2">
    <source>
        <dbReference type="EMBL" id="AGH42703.1"/>
    </source>
</evidence>
<dbReference type="HOGENOM" id="CLU_2451920_0_0_6"/>
<protein>
    <submittedName>
        <fullName evidence="2">Uncharacterized protein</fullName>
    </submittedName>
</protein>
<dbReference type="Proteomes" id="UP000011864">
    <property type="component" value="Chromosome"/>
</dbReference>
<dbReference type="STRING" id="1129794.C427_0593"/>
<dbReference type="RefSeq" id="WP_007640511.1">
    <property type="nucleotide sequence ID" value="NC_020514.1"/>
</dbReference>
<keyword evidence="1" id="KW-0472">Membrane</keyword>
<sequence length="89" mass="10112">MSNRKAAKLGADEGDKLFEYKGNNFGYTVLVIGVLITLGRMVSLEISPEFIEQFKVLNIPFLTAHILLFSFIFSEVVRFSTQLYHRGSH</sequence>
<evidence type="ECO:0000256" key="1">
    <source>
        <dbReference type="SAM" id="Phobius"/>
    </source>
</evidence>
<dbReference type="KEGG" id="gps:C427_0593"/>
<dbReference type="PATRIC" id="fig|1129794.4.peg.588"/>
<accession>K6Z1L4</accession>
<feature type="transmembrane region" description="Helical" evidence="1">
    <location>
        <begin position="25"/>
        <end position="44"/>
    </location>
</feature>
<reference evidence="2 3" key="1">
    <citation type="journal article" date="2013" name="Genome Announc.">
        <title>Complete Genome Sequence of Glaciecola psychrophila Strain 170T.</title>
        <authorList>
            <person name="Yin J."/>
            <person name="Chen J."/>
            <person name="Liu G."/>
            <person name="Yu Y."/>
            <person name="Song L."/>
            <person name="Wang X."/>
            <person name="Qu X."/>
        </authorList>
    </citation>
    <scope>NUCLEOTIDE SEQUENCE [LARGE SCALE GENOMIC DNA]</scope>
    <source>
        <strain evidence="2 3">170</strain>
    </source>
</reference>